<keyword evidence="4" id="KW-1185">Reference proteome</keyword>
<evidence type="ECO:0000313" key="3">
    <source>
        <dbReference type="EMBL" id="SHI05155.1"/>
    </source>
</evidence>
<reference evidence="3 4" key="1">
    <citation type="submission" date="2016-11" db="EMBL/GenBank/DDBJ databases">
        <authorList>
            <person name="Jaros S."/>
            <person name="Januszkiewicz K."/>
            <person name="Wedrychowicz H."/>
        </authorList>
    </citation>
    <scope>NUCLEOTIDE SEQUENCE [LARGE SCALE GENOMIC DNA]</scope>
    <source>
        <strain evidence="3 4">DSM 16917</strain>
    </source>
</reference>
<name>A0A1M5XZB0_9GAMM</name>
<dbReference type="EMBL" id="FQXG01000006">
    <property type="protein sequence ID" value="SHI05155.1"/>
    <property type="molecule type" value="Genomic_DNA"/>
</dbReference>
<dbReference type="RefSeq" id="WP_067662598.1">
    <property type="nucleotide sequence ID" value="NZ_FQXG01000006.1"/>
</dbReference>
<evidence type="ECO:0000313" key="4">
    <source>
        <dbReference type="Proteomes" id="UP000184268"/>
    </source>
</evidence>
<keyword evidence="2" id="KW-1133">Transmembrane helix</keyword>
<evidence type="ECO:0000256" key="2">
    <source>
        <dbReference type="SAM" id="Phobius"/>
    </source>
</evidence>
<keyword evidence="2" id="KW-0472">Membrane</keyword>
<organism evidence="3 4">
    <name type="scientific">Ferrimonas marina</name>
    <dbReference type="NCBI Taxonomy" id="299255"/>
    <lineage>
        <taxon>Bacteria</taxon>
        <taxon>Pseudomonadati</taxon>
        <taxon>Pseudomonadota</taxon>
        <taxon>Gammaproteobacteria</taxon>
        <taxon>Alteromonadales</taxon>
        <taxon>Ferrimonadaceae</taxon>
        <taxon>Ferrimonas</taxon>
    </lineage>
</organism>
<proteinExistence type="predicted"/>
<dbReference type="AlphaFoldDB" id="A0A1M5XZB0"/>
<dbReference type="STRING" id="299255.SAMN02745129_3834"/>
<accession>A0A1M5XZB0</accession>
<sequence length="95" mass="10498">MNTYRFQLWQGRIRQALQPAPGATLSPLRAVMGSLVLLSLFVLLLPIALVLLVVQLTLFLLASIGLLFRGSRPHRYTQPGPGPRREKVINPGVGR</sequence>
<dbReference type="Proteomes" id="UP000184268">
    <property type="component" value="Unassembled WGS sequence"/>
</dbReference>
<feature type="region of interest" description="Disordered" evidence="1">
    <location>
        <begin position="71"/>
        <end position="95"/>
    </location>
</feature>
<keyword evidence="2" id="KW-0812">Transmembrane</keyword>
<feature type="transmembrane region" description="Helical" evidence="2">
    <location>
        <begin position="35"/>
        <end position="68"/>
    </location>
</feature>
<evidence type="ECO:0000256" key="1">
    <source>
        <dbReference type="SAM" id="MobiDB-lite"/>
    </source>
</evidence>
<gene>
    <name evidence="3" type="ORF">SAMN02745129_3834</name>
</gene>
<protein>
    <submittedName>
        <fullName evidence="3">Uncharacterized protein</fullName>
    </submittedName>
</protein>